<protein>
    <submittedName>
        <fullName evidence="3">BICRA protein</fullName>
    </submittedName>
</protein>
<organism evidence="3 4">
    <name type="scientific">Atractosteus spatula</name>
    <name type="common">Alligator gar</name>
    <name type="synonym">Lepisosteus spatula</name>
    <dbReference type="NCBI Taxonomy" id="7917"/>
    <lineage>
        <taxon>Eukaryota</taxon>
        <taxon>Metazoa</taxon>
        <taxon>Chordata</taxon>
        <taxon>Craniata</taxon>
        <taxon>Vertebrata</taxon>
        <taxon>Euteleostomi</taxon>
        <taxon>Actinopterygii</taxon>
        <taxon>Neopterygii</taxon>
        <taxon>Holostei</taxon>
        <taxon>Semionotiformes</taxon>
        <taxon>Lepisosteidae</taxon>
        <taxon>Atractosteus</taxon>
    </lineage>
</organism>
<dbReference type="PANTHER" id="PTHR15572">
    <property type="entry name" value="GLIOMA TUMOR SUPPRESSOR CANDIDATE REGION GENE 1"/>
    <property type="match status" value="1"/>
</dbReference>
<feature type="non-terminal residue" evidence="3">
    <location>
        <position position="1279"/>
    </location>
</feature>
<keyword evidence="4" id="KW-1185">Reference proteome</keyword>
<feature type="compositionally biased region" description="Low complexity" evidence="1">
    <location>
        <begin position="651"/>
        <end position="661"/>
    </location>
</feature>
<feature type="non-terminal residue" evidence="3">
    <location>
        <position position="1"/>
    </location>
</feature>
<feature type="region of interest" description="Disordered" evidence="1">
    <location>
        <begin position="683"/>
        <end position="802"/>
    </location>
</feature>
<feature type="region of interest" description="Disordered" evidence="1">
    <location>
        <begin position="1057"/>
        <end position="1093"/>
    </location>
</feature>
<evidence type="ECO:0000313" key="3">
    <source>
        <dbReference type="EMBL" id="MBN3312632.1"/>
    </source>
</evidence>
<dbReference type="AlphaFoldDB" id="A0A8J7NFZ6"/>
<gene>
    <name evidence="3" type="primary">Bicra_0</name>
    <name evidence="3" type="ORF">GTO95_0013973</name>
</gene>
<feature type="region of interest" description="Disordered" evidence="1">
    <location>
        <begin position="1133"/>
        <end position="1279"/>
    </location>
</feature>
<comment type="caution">
    <text evidence="3">The sequence shown here is derived from an EMBL/GenBank/DDBJ whole genome shotgun (WGS) entry which is preliminary data.</text>
</comment>
<dbReference type="EMBL" id="JAAWVO010007461">
    <property type="protein sequence ID" value="MBN3312632.1"/>
    <property type="molecule type" value="Genomic_DNA"/>
</dbReference>
<feature type="region of interest" description="Disordered" evidence="1">
    <location>
        <begin position="374"/>
        <end position="404"/>
    </location>
</feature>
<feature type="compositionally biased region" description="Polar residues" evidence="1">
    <location>
        <begin position="694"/>
        <end position="709"/>
    </location>
</feature>
<dbReference type="GO" id="GO:0045893">
    <property type="term" value="P:positive regulation of DNA-templated transcription"/>
    <property type="evidence" value="ECO:0007669"/>
    <property type="project" value="TreeGrafter"/>
</dbReference>
<evidence type="ECO:0000259" key="2">
    <source>
        <dbReference type="Pfam" id="PF15249"/>
    </source>
</evidence>
<feature type="region of interest" description="Disordered" evidence="1">
    <location>
        <begin position="58"/>
        <end position="93"/>
    </location>
</feature>
<dbReference type="GO" id="GO:0016514">
    <property type="term" value="C:SWI/SNF complex"/>
    <property type="evidence" value="ECO:0007669"/>
    <property type="project" value="TreeGrafter"/>
</dbReference>
<feature type="compositionally biased region" description="Polar residues" evidence="1">
    <location>
        <begin position="1158"/>
        <end position="1174"/>
    </location>
</feature>
<dbReference type="Proteomes" id="UP000736164">
    <property type="component" value="Unassembled WGS sequence"/>
</dbReference>
<reference evidence="3" key="1">
    <citation type="journal article" date="2021" name="Cell">
        <title>Tracing the genetic footprints of vertebrate landing in non-teleost ray-finned fishes.</title>
        <authorList>
            <person name="Bi X."/>
            <person name="Wang K."/>
            <person name="Yang L."/>
            <person name="Pan H."/>
            <person name="Jiang H."/>
            <person name="Wei Q."/>
            <person name="Fang M."/>
            <person name="Yu H."/>
            <person name="Zhu C."/>
            <person name="Cai Y."/>
            <person name="He Y."/>
            <person name="Gan X."/>
            <person name="Zeng H."/>
            <person name="Yu D."/>
            <person name="Zhu Y."/>
            <person name="Jiang H."/>
            <person name="Qiu Q."/>
            <person name="Yang H."/>
            <person name="Zhang Y.E."/>
            <person name="Wang W."/>
            <person name="Zhu M."/>
            <person name="He S."/>
            <person name="Zhang G."/>
        </authorList>
    </citation>
    <scope>NUCLEOTIDE SEQUENCE</scope>
    <source>
        <strain evidence="3">Allg_001</strain>
    </source>
</reference>
<dbReference type="InterPro" id="IPR052438">
    <property type="entry name" value="Chromatin_remod/trans_coact"/>
</dbReference>
<dbReference type="Pfam" id="PF15249">
    <property type="entry name" value="GLTSCR1"/>
    <property type="match status" value="1"/>
</dbReference>
<feature type="compositionally biased region" description="Low complexity" evidence="1">
    <location>
        <begin position="710"/>
        <end position="723"/>
    </location>
</feature>
<accession>A0A8J7NFZ6</accession>
<dbReference type="InterPro" id="IPR015671">
    <property type="entry name" value="GSCR1_dom"/>
</dbReference>
<feature type="compositionally biased region" description="Polar residues" evidence="1">
    <location>
        <begin position="307"/>
        <end position="328"/>
    </location>
</feature>
<dbReference type="PANTHER" id="PTHR15572:SF4">
    <property type="entry name" value="GLIOMA TUMOR SUPPRESSOR CANDIDATE REGION GENE 1 PROTEIN-LIKE ISOFORM X1"/>
    <property type="match status" value="1"/>
</dbReference>
<proteinExistence type="predicted"/>
<feature type="compositionally biased region" description="Pro residues" evidence="1">
    <location>
        <begin position="375"/>
        <end position="385"/>
    </location>
</feature>
<name>A0A8J7NFZ6_ATRSP</name>
<sequence length="1279" mass="134121">MRRHLDAIQSMSSLSYVRRRDKTDTIAMQPHSTSALDPQALNDFLHGTNELESGDLLINPSESDPSLFADSTSPVSLLADDPPSQDAPPPGCVDLSFLEEALLGSPEGSRAPVEQDREQDGGVSGEAEEEEACDILRQSLQEADITEQTLAQEAGLAQSGESLQYPAGTLLSAPPHFLPKPLTAQNLVPKDTQVAVEPPQPSLLAVGPGCPSLKPTAPQLMGLLPGTVFPSPTSEPSFSLNPTQASGVLIQKALPSVNGRPLFTAPALRASPTPGILLPRAPLPIQPKLPVSIQPRLVQISPKPPGQKTSPGLTFVSGTSSPNILLSTAPSAKQPPPPSQGLSKPLSLQLLNQTGSIVIQQQGIFPAPNQFILPGQPPVHGPQPPSTARQLLSTAGPAGQAVRHGPSGQLVDGAQILTSPPGQLNFSPVFTTPTGQLAVRQGTILSGPLQLQPTAPAIFQMPAHLAGAFASQAPGQRGTLLHSTTLGNQITVLNSQGVLGPTVSVQHNTPPDLASVSIVNGPSVVQGLPFVSQGQRAALTGAEGSSSLQSPALLLPERPREEEGVQEVEGVSSEEQLIHLPQTQEQEPAQLQPAVPVQAQATPQPELQLLTPMVVQPQVVTSLPAHAALLPSPPATSHTTGSSPAAQAVTLPSPLGSAAAPSAAAPNVHLTGQAVALSSPLTNATQATPPTNPGSGHTGTLCSPLIGQTSQSAPPVSFSSPPSGQTVTLAVSGPGQGQVLPPLSPMPRPPKAATLGRVLTPGGTVSCPLPTSPPTQQPASLSIPGKPTSGLRSQTEPVPHPRMINKPAAVLAVDGKVLTLGLRPASPKVQGPPVQGPLIQTLLQPQNHYNTTLLTSKSQYISYTWSLNLPPVQTGSVERPVNALLRRQRFQQQICSDHSSVMDPDVSTPFVSLENSLSRLLPYHTCVGVLPSTEDFYRVDEQFEVVSSLLLKRTQDMLNKYRQLLLQEAQQVSPSAEMVMLERLFLQDERAALSEEKRIAKLDPGTRHYARLFSFGNSCYCILECFFRVGMMMNLCLKRAFFLKSFIASLYKPGVQSRSPAAQSPPLKGSSSSPPWAMLSNRPPGLKTYRSSSRGGLKLTIKHEAGSRKVVHNSACESRGEAVSCASAVPAGKNQECGELTNGNSARGLDFREAPQGVTKSPSGVSKQEAQTFSGGFAGTQAAENPGGPEESPLTDTEPCPPAAKRARPGPAEEPSTSPEDSALSEHLQSAIDSILELQRLQGPLASGPRCPTSPQDKQEARASSALEEAVNSILDEQV</sequence>
<evidence type="ECO:0000313" key="4">
    <source>
        <dbReference type="Proteomes" id="UP000736164"/>
    </source>
</evidence>
<feature type="region of interest" description="Disordered" evidence="1">
    <location>
        <begin position="630"/>
        <end position="661"/>
    </location>
</feature>
<feature type="compositionally biased region" description="Polar residues" evidence="1">
    <location>
        <begin position="60"/>
        <end position="75"/>
    </location>
</feature>
<feature type="region of interest" description="Disordered" evidence="1">
    <location>
        <begin position="105"/>
        <end position="131"/>
    </location>
</feature>
<feature type="domain" description="GLTSCR protein conserved" evidence="2">
    <location>
        <begin position="897"/>
        <end position="998"/>
    </location>
</feature>
<feature type="region of interest" description="Disordered" evidence="1">
    <location>
        <begin position="301"/>
        <end position="345"/>
    </location>
</feature>
<evidence type="ECO:0000256" key="1">
    <source>
        <dbReference type="SAM" id="MobiDB-lite"/>
    </source>
</evidence>
<feature type="compositionally biased region" description="Low complexity" evidence="1">
    <location>
        <begin position="1064"/>
        <end position="1075"/>
    </location>
</feature>